<gene>
    <name evidence="1" type="ORF">QQF64_028964</name>
</gene>
<dbReference type="Gene3D" id="3.30.70.270">
    <property type="match status" value="1"/>
</dbReference>
<dbReference type="PROSITE" id="PS50890">
    <property type="entry name" value="PUA"/>
    <property type="match status" value="1"/>
</dbReference>
<keyword evidence="2" id="KW-1185">Reference proteome</keyword>
<reference evidence="1 2" key="1">
    <citation type="submission" date="2023-09" db="EMBL/GenBank/DDBJ databases">
        <authorList>
            <person name="Wang M."/>
        </authorList>
    </citation>
    <scope>NUCLEOTIDE SEQUENCE [LARGE SCALE GENOMIC DNA]</scope>
    <source>
        <strain evidence="1">GT-2023</strain>
        <tissue evidence="1">Liver</tissue>
    </source>
</reference>
<protein>
    <submittedName>
        <fullName evidence="1">Uncharacterized protein</fullName>
    </submittedName>
</protein>
<dbReference type="Gene3D" id="3.10.10.10">
    <property type="entry name" value="HIV Type 1 Reverse Transcriptase, subunit A, domain 1"/>
    <property type="match status" value="1"/>
</dbReference>
<dbReference type="InterPro" id="IPR043128">
    <property type="entry name" value="Rev_trsase/Diguanyl_cyclase"/>
</dbReference>
<dbReference type="Proteomes" id="UP001558613">
    <property type="component" value="Unassembled WGS sequence"/>
</dbReference>
<sequence>MIQGKPLGCGRVNYQAPSMKLKVRFLHEETITFLVLEGPTVDIILGCPWSLSTLQKSDGTPVSKQAATRLPPQRLCIDYRNLNSQMVKLPYPPPLVPATLEQLRGACIFSKLELPRTSVTPISPNLLHREAQKGKPMSSCPNAKPF</sequence>
<evidence type="ECO:0000313" key="2">
    <source>
        <dbReference type="Proteomes" id="UP001558613"/>
    </source>
</evidence>
<name>A0ABR3N8L3_9TELE</name>
<dbReference type="EMBL" id="JAYMGO010000006">
    <property type="protein sequence ID" value="KAL1273102.1"/>
    <property type="molecule type" value="Genomic_DNA"/>
</dbReference>
<dbReference type="InterPro" id="IPR043502">
    <property type="entry name" value="DNA/RNA_pol_sf"/>
</dbReference>
<comment type="caution">
    <text evidence="1">The sequence shown here is derived from an EMBL/GenBank/DDBJ whole genome shotgun (WGS) entry which is preliminary data.</text>
</comment>
<dbReference type="SUPFAM" id="SSF56672">
    <property type="entry name" value="DNA/RNA polymerases"/>
    <property type="match status" value="1"/>
</dbReference>
<organism evidence="1 2">
    <name type="scientific">Cirrhinus molitorella</name>
    <name type="common">mud carp</name>
    <dbReference type="NCBI Taxonomy" id="172907"/>
    <lineage>
        <taxon>Eukaryota</taxon>
        <taxon>Metazoa</taxon>
        <taxon>Chordata</taxon>
        <taxon>Craniata</taxon>
        <taxon>Vertebrata</taxon>
        <taxon>Euteleostomi</taxon>
        <taxon>Actinopterygii</taxon>
        <taxon>Neopterygii</taxon>
        <taxon>Teleostei</taxon>
        <taxon>Ostariophysi</taxon>
        <taxon>Cypriniformes</taxon>
        <taxon>Cyprinidae</taxon>
        <taxon>Labeoninae</taxon>
        <taxon>Labeonini</taxon>
        <taxon>Cirrhinus</taxon>
    </lineage>
</organism>
<proteinExistence type="predicted"/>
<evidence type="ECO:0000313" key="1">
    <source>
        <dbReference type="EMBL" id="KAL1273102.1"/>
    </source>
</evidence>
<accession>A0ABR3N8L3</accession>